<organism evidence="7 8">
    <name type="scientific">Stylonychia lemnae</name>
    <name type="common">Ciliate</name>
    <dbReference type="NCBI Taxonomy" id="5949"/>
    <lineage>
        <taxon>Eukaryota</taxon>
        <taxon>Sar</taxon>
        <taxon>Alveolata</taxon>
        <taxon>Ciliophora</taxon>
        <taxon>Intramacronucleata</taxon>
        <taxon>Spirotrichea</taxon>
        <taxon>Stichotrichia</taxon>
        <taxon>Sporadotrichida</taxon>
        <taxon>Oxytrichidae</taxon>
        <taxon>Stylonychinae</taxon>
        <taxon>Stylonychia</taxon>
    </lineage>
</organism>
<evidence type="ECO:0000256" key="3">
    <source>
        <dbReference type="ARBA" id="ARBA00022989"/>
    </source>
</evidence>
<keyword evidence="4 6" id="KW-0472">Membrane</keyword>
<protein>
    <submittedName>
        <fullName evidence="7">Batten s disease protein cln3 family protein</fullName>
    </submittedName>
</protein>
<sequence>MENTLAYHYDQHEGFYNLCVFILGLVNNLGYFVINAFVGQLAADFDKNYFFGVYIIFLNAVACIARFSNAIFFMRIQHGTRIMINSVLMIFSFMLLAIAMLQYQGVYTSFYLCIIASLTHGFAQAFGEGVLLGYLKGLPSDLVMTFGSGTGIAGFSDAFTMIFLNALGLFVLPYYFSFLWIDDKRKTYIKNELMYPELQVSSPVRSDGLFAQYYSPQNTNKQIFEYNESAAREQKPEQEGQNYQQQINERDQDIQEEIKGIVVYKAGNDELKFDQQEQHDQDQEYRQSIPEGESDPQQVHRMRKCESKMLKEYDDVSDNKRLSLVSSIQVFQKAGSYIYNMGLVNFFEYLVINLTLTIHVYNKQTKAQQMNQEMSFFEENEYSFLMIAYYAGSFISRSTLHSAILSKSYTPTIAQAINLTIWIYNLQYSLFTSFYPVFFFMIWCGFPGGTAYSNFLYLANTRTNLECDFQLHYTERELTVNLLMISNDLGVFFAGVINLAVQALYFPDVLDNPPS</sequence>
<feature type="compositionally biased region" description="Basic and acidic residues" evidence="5">
    <location>
        <begin position="276"/>
        <end position="285"/>
    </location>
</feature>
<dbReference type="Pfam" id="PF02487">
    <property type="entry name" value="CLN3"/>
    <property type="match status" value="2"/>
</dbReference>
<dbReference type="PANTHER" id="PTHR10981:SF7">
    <property type="entry name" value="BATTENIN"/>
    <property type="match status" value="1"/>
</dbReference>
<evidence type="ECO:0000313" key="8">
    <source>
        <dbReference type="Proteomes" id="UP000039865"/>
    </source>
</evidence>
<evidence type="ECO:0000256" key="5">
    <source>
        <dbReference type="SAM" id="MobiDB-lite"/>
    </source>
</evidence>
<evidence type="ECO:0000313" key="7">
    <source>
        <dbReference type="EMBL" id="CDW90687.1"/>
    </source>
</evidence>
<keyword evidence="3 6" id="KW-1133">Transmembrane helix</keyword>
<dbReference type="GO" id="GO:0012505">
    <property type="term" value="C:endomembrane system"/>
    <property type="evidence" value="ECO:0007669"/>
    <property type="project" value="UniProtKB-SubCell"/>
</dbReference>
<reference evidence="7 8" key="1">
    <citation type="submission" date="2014-06" db="EMBL/GenBank/DDBJ databases">
        <authorList>
            <person name="Swart Estienne"/>
        </authorList>
    </citation>
    <scope>NUCLEOTIDE SEQUENCE [LARGE SCALE GENOMIC DNA]</scope>
    <source>
        <strain evidence="7 8">130c</strain>
    </source>
</reference>
<evidence type="ECO:0000256" key="6">
    <source>
        <dbReference type="SAM" id="Phobius"/>
    </source>
</evidence>
<keyword evidence="2 6" id="KW-0812">Transmembrane</keyword>
<feature type="transmembrane region" description="Helical" evidence="6">
    <location>
        <begin position="337"/>
        <end position="362"/>
    </location>
</feature>
<feature type="transmembrane region" description="Helical" evidence="6">
    <location>
        <begin position="82"/>
        <end position="103"/>
    </location>
</feature>
<feature type="transmembrane region" description="Helical" evidence="6">
    <location>
        <begin position="480"/>
        <end position="505"/>
    </location>
</feature>
<feature type="region of interest" description="Disordered" evidence="5">
    <location>
        <begin position="276"/>
        <end position="301"/>
    </location>
</feature>
<feature type="transmembrane region" description="Helical" evidence="6">
    <location>
        <begin position="155"/>
        <end position="181"/>
    </location>
</feature>
<keyword evidence="8" id="KW-1185">Reference proteome</keyword>
<proteinExistence type="predicted"/>
<gene>
    <name evidence="7" type="primary">Contig12971.g13833</name>
    <name evidence="7" type="ORF">STYLEM_19832</name>
</gene>
<dbReference type="AlphaFoldDB" id="A0A078BBP9"/>
<accession>A0A078BBP9</accession>
<evidence type="ECO:0000256" key="4">
    <source>
        <dbReference type="ARBA" id="ARBA00023136"/>
    </source>
</evidence>
<dbReference type="GO" id="GO:0016020">
    <property type="term" value="C:membrane"/>
    <property type="evidence" value="ECO:0007669"/>
    <property type="project" value="InterPro"/>
</dbReference>
<dbReference type="InterPro" id="IPR003492">
    <property type="entry name" value="Battenin_disease_Cln3"/>
</dbReference>
<dbReference type="PANTHER" id="PTHR10981">
    <property type="entry name" value="BATTENIN"/>
    <property type="match status" value="1"/>
</dbReference>
<dbReference type="OrthoDB" id="319986at2759"/>
<feature type="transmembrane region" description="Helical" evidence="6">
    <location>
        <begin position="15"/>
        <end position="38"/>
    </location>
</feature>
<evidence type="ECO:0000256" key="1">
    <source>
        <dbReference type="ARBA" id="ARBA00004127"/>
    </source>
</evidence>
<feature type="transmembrane region" description="Helical" evidence="6">
    <location>
        <begin position="437"/>
        <end position="459"/>
    </location>
</feature>
<dbReference type="Proteomes" id="UP000039865">
    <property type="component" value="Unassembled WGS sequence"/>
</dbReference>
<evidence type="ECO:0000256" key="2">
    <source>
        <dbReference type="ARBA" id="ARBA00022692"/>
    </source>
</evidence>
<dbReference type="EMBL" id="CCKQ01018708">
    <property type="protein sequence ID" value="CDW90687.1"/>
    <property type="molecule type" value="Genomic_DNA"/>
</dbReference>
<name>A0A078BBP9_STYLE</name>
<dbReference type="InParanoid" id="A0A078BBP9"/>
<comment type="subcellular location">
    <subcellularLocation>
        <location evidence="1">Endomembrane system</location>
        <topology evidence="1">Multi-pass membrane protein</topology>
    </subcellularLocation>
</comment>
<feature type="transmembrane region" description="Helical" evidence="6">
    <location>
        <begin position="50"/>
        <end position="76"/>
    </location>
</feature>